<dbReference type="InterPro" id="IPR003594">
    <property type="entry name" value="HATPase_dom"/>
</dbReference>
<reference evidence="8 9" key="1">
    <citation type="journal article" date="2012" name="J. Bacteriol.">
        <title>Complete Genome Sequence of Leptospirillum ferrooxidans Strain C2-3, Isolated from a Fresh Volcanic Ash Deposit on the Island of Miyake, Japan.</title>
        <authorList>
            <person name="Fujimura R."/>
            <person name="Sato Y."/>
            <person name="Nishizawa T."/>
            <person name="Oshima K."/>
            <person name="Kim S.-W."/>
            <person name="Hattori M."/>
            <person name="Kamijo T."/>
            <person name="Ohta H."/>
        </authorList>
    </citation>
    <scope>NUCLEOTIDE SEQUENCE [LARGE SCALE GENOMIC DNA]</scope>
    <source>
        <strain evidence="8 9">C2-3</strain>
    </source>
</reference>
<dbReference type="SUPFAM" id="SSF46458">
    <property type="entry name" value="Globin-like"/>
    <property type="match status" value="1"/>
</dbReference>
<evidence type="ECO:0000256" key="2">
    <source>
        <dbReference type="ARBA" id="ARBA00012438"/>
    </source>
</evidence>
<dbReference type="PROSITE" id="PS50112">
    <property type="entry name" value="PAS"/>
    <property type="match status" value="1"/>
</dbReference>
<dbReference type="CDD" id="cd00130">
    <property type="entry name" value="PAS"/>
    <property type="match status" value="1"/>
</dbReference>
<dbReference type="SUPFAM" id="SSF55874">
    <property type="entry name" value="ATPase domain of HSP90 chaperone/DNA topoisomerase II/histidine kinase"/>
    <property type="match status" value="1"/>
</dbReference>
<accession>I0ILJ1</accession>
<dbReference type="GO" id="GO:0020037">
    <property type="term" value="F:heme binding"/>
    <property type="evidence" value="ECO:0007669"/>
    <property type="project" value="InterPro"/>
</dbReference>
<dbReference type="InterPro" id="IPR009050">
    <property type="entry name" value="Globin-like_sf"/>
</dbReference>
<evidence type="ECO:0000259" key="7">
    <source>
        <dbReference type="PROSITE" id="PS50112"/>
    </source>
</evidence>
<dbReference type="Pfam" id="PF02518">
    <property type="entry name" value="HATPase_c"/>
    <property type="match status" value="1"/>
</dbReference>
<dbReference type="InterPro" id="IPR003661">
    <property type="entry name" value="HisK_dim/P_dom"/>
</dbReference>
<dbReference type="RefSeq" id="WP_014448633.1">
    <property type="nucleotide sequence ID" value="NC_017094.1"/>
</dbReference>
<evidence type="ECO:0000256" key="1">
    <source>
        <dbReference type="ARBA" id="ARBA00000085"/>
    </source>
</evidence>
<dbReference type="InterPro" id="IPR052162">
    <property type="entry name" value="Sensor_kinase/Photoreceptor"/>
</dbReference>
<dbReference type="InterPro" id="IPR036097">
    <property type="entry name" value="HisK_dim/P_sf"/>
</dbReference>
<dbReference type="NCBIfam" id="TIGR00229">
    <property type="entry name" value="sensory_box"/>
    <property type="match status" value="1"/>
</dbReference>
<dbReference type="InterPro" id="IPR004358">
    <property type="entry name" value="Sig_transdc_His_kin-like_C"/>
</dbReference>
<dbReference type="SUPFAM" id="SSF47384">
    <property type="entry name" value="Homodimeric domain of signal transducing histidine kinase"/>
    <property type="match status" value="1"/>
</dbReference>
<dbReference type="Gene3D" id="1.10.490.10">
    <property type="entry name" value="Globins"/>
    <property type="match status" value="1"/>
</dbReference>
<name>I0ILJ1_LEPFC</name>
<dbReference type="GO" id="GO:0000155">
    <property type="term" value="F:phosphorelay sensor kinase activity"/>
    <property type="evidence" value="ECO:0007669"/>
    <property type="project" value="InterPro"/>
</dbReference>
<dbReference type="PANTHER" id="PTHR43304">
    <property type="entry name" value="PHYTOCHROME-LIKE PROTEIN CPH1"/>
    <property type="match status" value="1"/>
</dbReference>
<feature type="domain" description="PAS" evidence="7">
    <location>
        <begin position="178"/>
        <end position="229"/>
    </location>
</feature>
<evidence type="ECO:0000313" key="8">
    <source>
        <dbReference type="EMBL" id="BAM06140.1"/>
    </source>
</evidence>
<dbReference type="CDD" id="cd01068">
    <property type="entry name" value="globin_sensor"/>
    <property type="match status" value="1"/>
</dbReference>
<dbReference type="InterPro" id="IPR039379">
    <property type="entry name" value="Protoglobin_sensor_dom"/>
</dbReference>
<evidence type="ECO:0000256" key="4">
    <source>
        <dbReference type="ARBA" id="ARBA00022679"/>
    </source>
</evidence>
<evidence type="ECO:0000259" key="6">
    <source>
        <dbReference type="PROSITE" id="PS50109"/>
    </source>
</evidence>
<gene>
    <name evidence="8" type="ordered locus">LFE_0419</name>
</gene>
<dbReference type="PROSITE" id="PS50109">
    <property type="entry name" value="HIS_KIN"/>
    <property type="match status" value="1"/>
</dbReference>
<dbReference type="CDD" id="cd16921">
    <property type="entry name" value="HATPase_FilI-like"/>
    <property type="match status" value="1"/>
</dbReference>
<dbReference type="KEGG" id="lfc:LFE_0419"/>
<dbReference type="InterPro" id="IPR005467">
    <property type="entry name" value="His_kinase_dom"/>
</dbReference>
<dbReference type="SMART" id="SM00388">
    <property type="entry name" value="HisKA"/>
    <property type="match status" value="1"/>
</dbReference>
<reference evidence="9" key="2">
    <citation type="submission" date="2012-03" db="EMBL/GenBank/DDBJ databases">
        <title>The complete genome sequence of the pioneer microbe on fresh volcanic deposit, Leptospirillum ferrooxidans strain C2-3.</title>
        <authorList>
            <person name="Fujimura R."/>
            <person name="Sato Y."/>
            <person name="Nishizawa T."/>
            <person name="Nanba K."/>
            <person name="Oshima K."/>
            <person name="Hattori M."/>
            <person name="Kamijo T."/>
            <person name="Ohta H."/>
        </authorList>
    </citation>
    <scope>NUCLEOTIDE SEQUENCE [LARGE SCALE GENOMIC DNA]</scope>
    <source>
        <strain evidence="9">C2-3</strain>
    </source>
</reference>
<feature type="domain" description="Histidine kinase" evidence="6">
    <location>
        <begin position="323"/>
        <end position="536"/>
    </location>
</feature>
<dbReference type="SMART" id="SM00387">
    <property type="entry name" value="HATPase_c"/>
    <property type="match status" value="1"/>
</dbReference>
<dbReference type="InterPro" id="IPR000014">
    <property type="entry name" value="PAS"/>
</dbReference>
<dbReference type="OrthoDB" id="9808408at2"/>
<dbReference type="InterPro" id="IPR036890">
    <property type="entry name" value="HATPase_C_sf"/>
</dbReference>
<dbReference type="Gene3D" id="3.30.565.10">
    <property type="entry name" value="Histidine kinase-like ATPase, C-terminal domain"/>
    <property type="match status" value="1"/>
</dbReference>
<dbReference type="Proteomes" id="UP000007382">
    <property type="component" value="Chromosome"/>
</dbReference>
<dbReference type="AlphaFoldDB" id="I0ILJ1"/>
<protein>
    <recommendedName>
        <fullName evidence="2">histidine kinase</fullName>
        <ecNumber evidence="2">2.7.13.3</ecNumber>
    </recommendedName>
</protein>
<dbReference type="Pfam" id="PF00512">
    <property type="entry name" value="HisKA"/>
    <property type="match status" value="1"/>
</dbReference>
<organism evidence="8 9">
    <name type="scientific">Leptospirillum ferrooxidans (strain C2-3)</name>
    <dbReference type="NCBI Taxonomy" id="1162668"/>
    <lineage>
        <taxon>Bacteria</taxon>
        <taxon>Pseudomonadati</taxon>
        <taxon>Nitrospirota</taxon>
        <taxon>Nitrospiria</taxon>
        <taxon>Nitrospirales</taxon>
        <taxon>Nitrospiraceae</taxon>
        <taxon>Leptospirillum</taxon>
    </lineage>
</organism>
<sequence>MKIVANLEKAREMAQRLDLSEAGIQRRKAFLGITPEEEIVVRDLAPFLKERIPEFVQILHERINSFPESRMILEKTHSQSWLRLRHAEYFVELLSGPYNQEYVHNRLGVGVTHQIIGLGPEWVQSSFALFLEWANGLLRAEPSSPCSGNPSLPDILGKILFFDLGLVMDSYFLAERERMEVLSRVFETNVEAVWILDGNWVIEHANQTSGKIIGWYPDELAGRSLDEFLWDDPESLSPSQLAIGEVARVEGHWEGSLFLRHKDGKTFPAWATVNVFQRAGKTDPEYILEFRDRTEEHKKQNELTQKTKDLLRSNRDLEQFAYVASHDLQEPLRMVTSYTQLLARRYQGKLSEEADEFIHYAVDGALRMQSLINALLSYSRVDSMGRELVRCESRTALENALSNLAMAISECGGIVEAGDLPPVLGDQLQLMQLFQNLVGNALKFRSPDRVPTVKIAARQEGDFWLFSVHDNGIGIDPKFYERIFVIFQRLHTKEEYPGTGIGLAMCKRIVERHGGTIRVDSHPGEGSTFSFTLKRL</sequence>
<dbReference type="Gene3D" id="1.10.287.130">
    <property type="match status" value="1"/>
</dbReference>
<dbReference type="STRING" id="1162668.LFE_0419"/>
<dbReference type="FunFam" id="3.30.565.10:FF:000006">
    <property type="entry name" value="Sensor histidine kinase WalK"/>
    <property type="match status" value="1"/>
</dbReference>
<proteinExistence type="predicted"/>
<keyword evidence="4" id="KW-0808">Transferase</keyword>
<dbReference type="PATRIC" id="fig|1162668.3.peg.490"/>
<dbReference type="SMART" id="SM00091">
    <property type="entry name" value="PAS"/>
    <property type="match status" value="1"/>
</dbReference>
<dbReference type="eggNOG" id="COG4251">
    <property type="taxonomic scope" value="Bacteria"/>
</dbReference>
<comment type="catalytic activity">
    <reaction evidence="1">
        <text>ATP + protein L-histidine = ADP + protein N-phospho-L-histidine.</text>
        <dbReference type="EC" id="2.7.13.3"/>
    </reaction>
</comment>
<keyword evidence="9" id="KW-1185">Reference proteome</keyword>
<dbReference type="SUPFAM" id="SSF55785">
    <property type="entry name" value="PYP-like sensor domain (PAS domain)"/>
    <property type="match status" value="1"/>
</dbReference>
<evidence type="ECO:0000256" key="5">
    <source>
        <dbReference type="ARBA" id="ARBA00022777"/>
    </source>
</evidence>
<dbReference type="PANTHER" id="PTHR43304:SF1">
    <property type="entry name" value="PAC DOMAIN-CONTAINING PROTEIN"/>
    <property type="match status" value="1"/>
</dbReference>
<dbReference type="PRINTS" id="PR00344">
    <property type="entry name" value="BCTRLSENSOR"/>
</dbReference>
<dbReference type="InterPro" id="IPR012292">
    <property type="entry name" value="Globin/Proto"/>
</dbReference>
<dbReference type="Gene3D" id="3.30.450.20">
    <property type="entry name" value="PAS domain"/>
    <property type="match status" value="1"/>
</dbReference>
<dbReference type="InterPro" id="IPR035965">
    <property type="entry name" value="PAS-like_dom_sf"/>
</dbReference>
<keyword evidence="3" id="KW-0597">Phosphoprotein</keyword>
<dbReference type="HOGENOM" id="CLU_000445_114_71_0"/>
<evidence type="ECO:0000313" key="9">
    <source>
        <dbReference type="Proteomes" id="UP000007382"/>
    </source>
</evidence>
<dbReference type="Pfam" id="PF13426">
    <property type="entry name" value="PAS_9"/>
    <property type="match status" value="1"/>
</dbReference>
<dbReference type="EMBL" id="AP012342">
    <property type="protein sequence ID" value="BAM06140.1"/>
    <property type="molecule type" value="Genomic_DNA"/>
</dbReference>
<dbReference type="CDD" id="cd00082">
    <property type="entry name" value="HisKA"/>
    <property type="match status" value="1"/>
</dbReference>
<dbReference type="InterPro" id="IPR044398">
    <property type="entry name" value="Globin-sensor_dom"/>
</dbReference>
<dbReference type="Pfam" id="PF11563">
    <property type="entry name" value="Protoglobin"/>
    <property type="match status" value="1"/>
</dbReference>
<dbReference type="GO" id="GO:0019825">
    <property type="term" value="F:oxygen binding"/>
    <property type="evidence" value="ECO:0007669"/>
    <property type="project" value="InterPro"/>
</dbReference>
<keyword evidence="5 8" id="KW-0418">Kinase</keyword>
<evidence type="ECO:0000256" key="3">
    <source>
        <dbReference type="ARBA" id="ARBA00022553"/>
    </source>
</evidence>
<dbReference type="EC" id="2.7.13.3" evidence="2"/>